<keyword evidence="3" id="KW-0862">Zinc</keyword>
<keyword evidence="8" id="KW-1185">Reference proteome</keyword>
<evidence type="ECO:0000256" key="1">
    <source>
        <dbReference type="ARBA" id="ARBA00022723"/>
    </source>
</evidence>
<dbReference type="EMBL" id="CP126650">
    <property type="protein sequence ID" value="WJZ83633.1"/>
    <property type="molecule type" value="Genomic_DNA"/>
</dbReference>
<feature type="transmembrane region" description="Helical" evidence="5">
    <location>
        <begin position="12"/>
        <end position="41"/>
    </location>
</feature>
<evidence type="ECO:0000313" key="7">
    <source>
        <dbReference type="EMBL" id="WJZ83633.1"/>
    </source>
</evidence>
<evidence type="ECO:0000256" key="3">
    <source>
        <dbReference type="ARBA" id="ARBA00022833"/>
    </source>
</evidence>
<evidence type="ECO:0000259" key="6">
    <source>
        <dbReference type="PROSITE" id="PS50089"/>
    </source>
</evidence>
<dbReference type="Gene3D" id="3.30.40.10">
    <property type="entry name" value="Zinc/RING finger domain, C3HC4 (zinc finger)"/>
    <property type="match status" value="1"/>
</dbReference>
<keyword evidence="5" id="KW-1133">Transmembrane helix</keyword>
<keyword evidence="5" id="KW-0812">Transmembrane</keyword>
<dbReference type="PROSITE" id="PS50089">
    <property type="entry name" value="ZF_RING_2"/>
    <property type="match status" value="1"/>
</dbReference>
<keyword evidence="1" id="KW-0479">Metal-binding</keyword>
<dbReference type="PANTHER" id="PTHR45969">
    <property type="entry name" value="RING ZINC FINGER PROTEIN-RELATED"/>
    <property type="match status" value="1"/>
</dbReference>
<dbReference type="SUPFAM" id="SSF57850">
    <property type="entry name" value="RING/U-box"/>
    <property type="match status" value="1"/>
</dbReference>
<feature type="domain" description="RING-type" evidence="6">
    <location>
        <begin position="77"/>
        <end position="120"/>
    </location>
</feature>
<dbReference type="Proteomes" id="UP001227230">
    <property type="component" value="Chromosome 3"/>
</dbReference>
<reference evidence="7 8" key="1">
    <citation type="journal article" date="2023" name="Hortic Res">
        <title>The complete reference genome for grapevine (Vitis vinifera L.) genetics and breeding.</title>
        <authorList>
            <person name="Shi X."/>
            <person name="Cao S."/>
            <person name="Wang X."/>
            <person name="Huang S."/>
            <person name="Wang Y."/>
            <person name="Liu Z."/>
            <person name="Liu W."/>
            <person name="Leng X."/>
            <person name="Peng Y."/>
            <person name="Wang N."/>
            <person name="Wang Y."/>
            <person name="Ma Z."/>
            <person name="Xu X."/>
            <person name="Zhang F."/>
            <person name="Xue H."/>
            <person name="Zhong H."/>
            <person name="Wang Y."/>
            <person name="Zhang K."/>
            <person name="Velt A."/>
            <person name="Avia K."/>
            <person name="Holtgrawe D."/>
            <person name="Grimplet J."/>
            <person name="Matus J.T."/>
            <person name="Ware D."/>
            <person name="Wu X."/>
            <person name="Wang H."/>
            <person name="Liu C."/>
            <person name="Fang Y."/>
            <person name="Rustenholz C."/>
            <person name="Cheng Z."/>
            <person name="Xiao H."/>
            <person name="Zhou Y."/>
        </authorList>
    </citation>
    <scope>NUCLEOTIDE SEQUENCE [LARGE SCALE GENOMIC DNA]</scope>
    <source>
        <strain evidence="8">cv. Pinot noir / PN40024</strain>
        <tissue evidence="7">Leaf</tissue>
    </source>
</reference>
<name>A0ABY9BMA0_VITVI</name>
<evidence type="ECO:0000256" key="5">
    <source>
        <dbReference type="SAM" id="Phobius"/>
    </source>
</evidence>
<protein>
    <recommendedName>
        <fullName evidence="6">RING-type domain-containing protein</fullName>
    </recommendedName>
</protein>
<keyword evidence="2 4" id="KW-0863">Zinc-finger</keyword>
<evidence type="ECO:0000313" key="8">
    <source>
        <dbReference type="Proteomes" id="UP001227230"/>
    </source>
</evidence>
<keyword evidence="5" id="KW-0472">Membrane</keyword>
<gene>
    <name evidence="7" type="ORF">VitviT2T_003299</name>
</gene>
<dbReference type="InterPro" id="IPR013083">
    <property type="entry name" value="Znf_RING/FYVE/PHD"/>
</dbReference>
<accession>A0ABY9BMA0</accession>
<sequence length="138" mass="15871">MICLMYGQSRFSFVTIVFYICVWIPFLQIKQVLLMIFGFTFCTFHHDPTCIQDDFPLPVAMFGDLASRDGSRIDETCPICLVDFEREDAVTQLSLRGHIFHMGCIQGWLDRYQFTCPLCRSCLLNVDACQAKCAHPLI</sequence>
<organism evidence="7 8">
    <name type="scientific">Vitis vinifera</name>
    <name type="common">Grape</name>
    <dbReference type="NCBI Taxonomy" id="29760"/>
    <lineage>
        <taxon>Eukaryota</taxon>
        <taxon>Viridiplantae</taxon>
        <taxon>Streptophyta</taxon>
        <taxon>Embryophyta</taxon>
        <taxon>Tracheophyta</taxon>
        <taxon>Spermatophyta</taxon>
        <taxon>Magnoliopsida</taxon>
        <taxon>eudicotyledons</taxon>
        <taxon>Gunneridae</taxon>
        <taxon>Pentapetalae</taxon>
        <taxon>rosids</taxon>
        <taxon>Vitales</taxon>
        <taxon>Vitaceae</taxon>
        <taxon>Viteae</taxon>
        <taxon>Vitis</taxon>
    </lineage>
</organism>
<proteinExistence type="predicted"/>
<dbReference type="InterPro" id="IPR001841">
    <property type="entry name" value="Znf_RING"/>
</dbReference>
<dbReference type="PANTHER" id="PTHR45969:SF9">
    <property type="entry name" value="RING-TYPE DOMAIN-CONTAINING PROTEIN"/>
    <property type="match status" value="1"/>
</dbReference>
<evidence type="ECO:0000256" key="4">
    <source>
        <dbReference type="PROSITE-ProRule" id="PRU00175"/>
    </source>
</evidence>
<evidence type="ECO:0000256" key="2">
    <source>
        <dbReference type="ARBA" id="ARBA00022771"/>
    </source>
</evidence>
<dbReference type="Pfam" id="PF13639">
    <property type="entry name" value="zf-RING_2"/>
    <property type="match status" value="1"/>
</dbReference>